<proteinExistence type="predicted"/>
<evidence type="ECO:0000313" key="1">
    <source>
        <dbReference type="EMBL" id="KAJ1996675.1"/>
    </source>
</evidence>
<protein>
    <submittedName>
        <fullName evidence="1">Uncharacterized protein</fullName>
    </submittedName>
</protein>
<dbReference type="EMBL" id="JANBQF010001704">
    <property type="protein sequence ID" value="KAJ1996675.1"/>
    <property type="molecule type" value="Genomic_DNA"/>
</dbReference>
<dbReference type="AlphaFoldDB" id="A0A9W8B853"/>
<accession>A0A9W8B853</accession>
<comment type="caution">
    <text evidence="1">The sequence shown here is derived from an EMBL/GenBank/DDBJ whole genome shotgun (WGS) entry which is preliminary data.</text>
</comment>
<sequence>MLSFIPRLFTAASQKSRELFARSTCKVSPSPSPTSSFTSSPTTAVASANMSNDACWADALAAAAAFVAATCDADDVDCPTAAAPSVVPDHGWSFDCGDVAPEFSDELMALFAAAQRKYRYSVYARLADHERKSVDDGYFALLDWNAGLPLTTQDRLALENIKRVARKHAATNRRVTPTA</sequence>
<feature type="non-terminal residue" evidence="1">
    <location>
        <position position="179"/>
    </location>
</feature>
<gene>
    <name evidence="1" type="ORF">H4R26_006106</name>
</gene>
<name>A0A9W8B853_9FUNG</name>
<evidence type="ECO:0000313" key="2">
    <source>
        <dbReference type="Proteomes" id="UP001150907"/>
    </source>
</evidence>
<dbReference type="Proteomes" id="UP001150907">
    <property type="component" value="Unassembled WGS sequence"/>
</dbReference>
<keyword evidence="2" id="KW-1185">Reference proteome</keyword>
<reference evidence="1" key="1">
    <citation type="submission" date="2022-07" db="EMBL/GenBank/DDBJ databases">
        <title>Phylogenomic reconstructions and comparative analyses of Kickxellomycotina fungi.</title>
        <authorList>
            <person name="Reynolds N.K."/>
            <person name="Stajich J.E."/>
            <person name="Barry K."/>
            <person name="Grigoriev I.V."/>
            <person name="Crous P."/>
            <person name="Smith M.E."/>
        </authorList>
    </citation>
    <scope>NUCLEOTIDE SEQUENCE</scope>
    <source>
        <strain evidence="1">IMI 214461</strain>
    </source>
</reference>
<organism evidence="1 2">
    <name type="scientific">Coemansia thaxteri</name>
    <dbReference type="NCBI Taxonomy" id="2663907"/>
    <lineage>
        <taxon>Eukaryota</taxon>
        <taxon>Fungi</taxon>
        <taxon>Fungi incertae sedis</taxon>
        <taxon>Zoopagomycota</taxon>
        <taxon>Kickxellomycotina</taxon>
        <taxon>Kickxellomycetes</taxon>
        <taxon>Kickxellales</taxon>
        <taxon>Kickxellaceae</taxon>
        <taxon>Coemansia</taxon>
    </lineage>
</organism>